<accession>A0A5D2NWS7</accession>
<keyword evidence="2" id="KW-0808">Transferase</keyword>
<dbReference type="GO" id="GO:0004674">
    <property type="term" value="F:protein serine/threonine kinase activity"/>
    <property type="evidence" value="ECO:0007669"/>
    <property type="project" value="UniProtKB-KW"/>
</dbReference>
<organism evidence="6 7">
    <name type="scientific">Gossypium tomentosum</name>
    <name type="common">Hawaiian cotton</name>
    <name type="synonym">Gossypium sandvicense</name>
    <dbReference type="NCBI Taxonomy" id="34277"/>
    <lineage>
        <taxon>Eukaryota</taxon>
        <taxon>Viridiplantae</taxon>
        <taxon>Streptophyta</taxon>
        <taxon>Embryophyta</taxon>
        <taxon>Tracheophyta</taxon>
        <taxon>Spermatophyta</taxon>
        <taxon>Magnoliopsida</taxon>
        <taxon>eudicotyledons</taxon>
        <taxon>Gunneridae</taxon>
        <taxon>Pentapetalae</taxon>
        <taxon>rosids</taxon>
        <taxon>malvids</taxon>
        <taxon>Malvales</taxon>
        <taxon>Malvaceae</taxon>
        <taxon>Malvoideae</taxon>
        <taxon>Gossypium</taxon>
    </lineage>
</organism>
<evidence type="ECO:0000256" key="4">
    <source>
        <dbReference type="ARBA" id="ARBA00022777"/>
    </source>
</evidence>
<keyword evidence="5" id="KW-0067">ATP-binding</keyword>
<gene>
    <name evidence="6" type="ORF">ES332_A09G006700v1</name>
</gene>
<dbReference type="InterPro" id="IPR050494">
    <property type="entry name" value="Ser_Thr_dual-spec_kinase"/>
</dbReference>
<dbReference type="SUPFAM" id="SSF56112">
    <property type="entry name" value="Protein kinase-like (PK-like)"/>
    <property type="match status" value="1"/>
</dbReference>
<keyword evidence="1" id="KW-0723">Serine/threonine-protein kinase</keyword>
<evidence type="ECO:0000313" key="6">
    <source>
        <dbReference type="EMBL" id="TYI08518.1"/>
    </source>
</evidence>
<dbReference type="EMBL" id="CM017618">
    <property type="protein sequence ID" value="TYI08518.1"/>
    <property type="molecule type" value="Genomic_DNA"/>
</dbReference>
<dbReference type="GO" id="GO:0005737">
    <property type="term" value="C:cytoplasm"/>
    <property type="evidence" value="ECO:0007669"/>
    <property type="project" value="TreeGrafter"/>
</dbReference>
<keyword evidence="3" id="KW-0547">Nucleotide-binding</keyword>
<evidence type="ECO:0000313" key="7">
    <source>
        <dbReference type="Proteomes" id="UP000322667"/>
    </source>
</evidence>
<proteinExistence type="predicted"/>
<dbReference type="GO" id="GO:0005524">
    <property type="term" value="F:ATP binding"/>
    <property type="evidence" value="ECO:0007669"/>
    <property type="project" value="UniProtKB-KW"/>
</dbReference>
<evidence type="ECO:0000256" key="3">
    <source>
        <dbReference type="ARBA" id="ARBA00022741"/>
    </source>
</evidence>
<evidence type="ECO:0000256" key="5">
    <source>
        <dbReference type="ARBA" id="ARBA00022840"/>
    </source>
</evidence>
<dbReference type="Gene3D" id="1.10.510.10">
    <property type="entry name" value="Transferase(Phosphotransferase) domain 1"/>
    <property type="match status" value="1"/>
</dbReference>
<keyword evidence="4" id="KW-0418">Kinase</keyword>
<protein>
    <submittedName>
        <fullName evidence="6">Uncharacterized protein</fullName>
    </submittedName>
</protein>
<feature type="non-terminal residue" evidence="6">
    <location>
        <position position="1"/>
    </location>
</feature>
<keyword evidence="7" id="KW-1185">Reference proteome</keyword>
<evidence type="ECO:0000256" key="2">
    <source>
        <dbReference type="ARBA" id="ARBA00022679"/>
    </source>
</evidence>
<reference evidence="6 7" key="1">
    <citation type="submission" date="2019-07" db="EMBL/GenBank/DDBJ databases">
        <title>WGS assembly of Gossypium tomentosum.</title>
        <authorList>
            <person name="Chen Z.J."/>
            <person name="Sreedasyam A."/>
            <person name="Ando A."/>
            <person name="Song Q."/>
            <person name="De L."/>
            <person name="Hulse-Kemp A."/>
            <person name="Ding M."/>
            <person name="Ye W."/>
            <person name="Kirkbride R."/>
            <person name="Jenkins J."/>
            <person name="Plott C."/>
            <person name="Lovell J."/>
            <person name="Lin Y.-M."/>
            <person name="Vaughn R."/>
            <person name="Liu B."/>
            <person name="Li W."/>
            <person name="Simpson S."/>
            <person name="Scheffler B."/>
            <person name="Saski C."/>
            <person name="Grover C."/>
            <person name="Hu G."/>
            <person name="Conover J."/>
            <person name="Carlson J."/>
            <person name="Shu S."/>
            <person name="Boston L."/>
            <person name="Williams M."/>
            <person name="Peterson D."/>
            <person name="Mcgee K."/>
            <person name="Jones D."/>
            <person name="Wendel J."/>
            <person name="Stelly D."/>
            <person name="Grimwood J."/>
            <person name="Schmutz J."/>
        </authorList>
    </citation>
    <scope>NUCLEOTIDE SEQUENCE [LARGE SCALE GENOMIC DNA]</scope>
    <source>
        <strain evidence="6">7179.01</strain>
    </source>
</reference>
<evidence type="ECO:0000256" key="1">
    <source>
        <dbReference type="ARBA" id="ARBA00022527"/>
    </source>
</evidence>
<dbReference type="AlphaFoldDB" id="A0A5D2NWS7"/>
<dbReference type="Proteomes" id="UP000322667">
    <property type="component" value="Chromosome A09"/>
</dbReference>
<dbReference type="GO" id="GO:0004713">
    <property type="term" value="F:protein tyrosine kinase activity"/>
    <property type="evidence" value="ECO:0007669"/>
    <property type="project" value="TreeGrafter"/>
</dbReference>
<dbReference type="PANTHER" id="PTHR24058:SF17">
    <property type="entry name" value="HOMEODOMAIN INTERACTING PROTEIN KINASE, ISOFORM D"/>
    <property type="match status" value="1"/>
</dbReference>
<dbReference type="PANTHER" id="PTHR24058">
    <property type="entry name" value="DUAL SPECIFICITY PROTEIN KINASE"/>
    <property type="match status" value="1"/>
</dbReference>
<dbReference type="InterPro" id="IPR011009">
    <property type="entry name" value="Kinase-like_dom_sf"/>
</dbReference>
<name>A0A5D2NWS7_GOSTO</name>
<sequence>KLTARLVGGNGIAIPSLFLDEQLWHSLVHRFLHSANGYSFIIRLIYRIIIRRRELRIAHSTTDVIAKIFPQTILPCVSSPLDRQFGRCCKSAAPSIPSLRTVDLSPTRSPPPQPPFLCENSGLMAVFSSFLLQSYYYRSLEVLLGYQYTTDIDMWSFGCIVAELFLELPLFPGASEFDLLRRMIEILGVKTTGLSFKWEMVLFLELVISRIYEVEPEKSETCKRL</sequence>